<feature type="compositionally biased region" description="Acidic residues" evidence="1">
    <location>
        <begin position="142"/>
        <end position="156"/>
    </location>
</feature>
<gene>
    <name evidence="4" type="ORF">NYP18_02525</name>
</gene>
<keyword evidence="2" id="KW-1133">Transmembrane helix</keyword>
<evidence type="ECO:0000256" key="3">
    <source>
        <dbReference type="SAM" id="SignalP"/>
    </source>
</evidence>
<accession>A0ABT2FTI5</accession>
<organism evidence="4 5">
    <name type="scientific">Corynebacterium lemuris</name>
    <dbReference type="NCBI Taxonomy" id="1859292"/>
    <lineage>
        <taxon>Bacteria</taxon>
        <taxon>Bacillati</taxon>
        <taxon>Actinomycetota</taxon>
        <taxon>Actinomycetes</taxon>
        <taxon>Mycobacteriales</taxon>
        <taxon>Corynebacteriaceae</taxon>
        <taxon>Corynebacterium</taxon>
    </lineage>
</organism>
<evidence type="ECO:0000313" key="5">
    <source>
        <dbReference type="Proteomes" id="UP001205965"/>
    </source>
</evidence>
<keyword evidence="2" id="KW-0472">Membrane</keyword>
<keyword evidence="5" id="KW-1185">Reference proteome</keyword>
<feature type="region of interest" description="Disordered" evidence="1">
    <location>
        <begin position="59"/>
        <end position="80"/>
    </location>
</feature>
<evidence type="ECO:0000256" key="2">
    <source>
        <dbReference type="SAM" id="Phobius"/>
    </source>
</evidence>
<keyword evidence="2" id="KW-0812">Transmembrane</keyword>
<feature type="signal peptide" evidence="3">
    <location>
        <begin position="1"/>
        <end position="24"/>
    </location>
</feature>
<evidence type="ECO:0008006" key="6">
    <source>
        <dbReference type="Google" id="ProtNLM"/>
    </source>
</evidence>
<comment type="caution">
    <text evidence="4">The sequence shown here is derived from an EMBL/GenBank/DDBJ whole genome shotgun (WGS) entry which is preliminary data.</text>
</comment>
<sequence length="235" mass="24601">MLNKRIAAALAGASIASATFLAPAATADEILEIGGECFIENIVVQEEIVGTETVAEPVDREGDWPVGDIEGPEGWTFDPETGDGTITADIPENTPAGEYDATVYHFGYSKNQVSENTTFKVVERDITESRTWTERLPVPCAGDEEKDDSQGPEEWTDASQQMDVKVLAQQQAMNAPAAPAPAPAAAEKPAEVTPAPAAQQTQLADNGIGGALTALAVGLVAVGAGAALLLRRRTN</sequence>
<protein>
    <recommendedName>
        <fullName evidence="6">Gram-positive cocci surface proteins LPxTG domain-containing protein</fullName>
    </recommendedName>
</protein>
<feature type="chain" id="PRO_5047529719" description="Gram-positive cocci surface proteins LPxTG domain-containing protein" evidence="3">
    <location>
        <begin position="25"/>
        <end position="235"/>
    </location>
</feature>
<dbReference type="RefSeq" id="WP_259426518.1">
    <property type="nucleotide sequence ID" value="NZ_JANWTC010000001.1"/>
</dbReference>
<evidence type="ECO:0000313" key="4">
    <source>
        <dbReference type="EMBL" id="MCS5478523.1"/>
    </source>
</evidence>
<proteinExistence type="predicted"/>
<feature type="compositionally biased region" description="Low complexity" evidence="1">
    <location>
        <begin position="183"/>
        <end position="197"/>
    </location>
</feature>
<feature type="region of interest" description="Disordered" evidence="1">
    <location>
        <begin position="171"/>
        <end position="197"/>
    </location>
</feature>
<keyword evidence="3" id="KW-0732">Signal</keyword>
<feature type="region of interest" description="Disordered" evidence="1">
    <location>
        <begin position="137"/>
        <end position="159"/>
    </location>
</feature>
<feature type="transmembrane region" description="Helical" evidence="2">
    <location>
        <begin position="208"/>
        <end position="230"/>
    </location>
</feature>
<name>A0ABT2FTI5_9CORY</name>
<dbReference type="EMBL" id="JANWTC010000001">
    <property type="protein sequence ID" value="MCS5478523.1"/>
    <property type="molecule type" value="Genomic_DNA"/>
</dbReference>
<evidence type="ECO:0000256" key="1">
    <source>
        <dbReference type="SAM" id="MobiDB-lite"/>
    </source>
</evidence>
<reference evidence="4 5" key="1">
    <citation type="submission" date="2022-08" db="EMBL/GenBank/DDBJ databases">
        <title>YIM 101645 draft genome.</title>
        <authorList>
            <person name="Chen X."/>
        </authorList>
    </citation>
    <scope>NUCLEOTIDE SEQUENCE [LARGE SCALE GENOMIC DNA]</scope>
    <source>
        <strain evidence="4 5">YIM 101645</strain>
    </source>
</reference>
<dbReference type="Proteomes" id="UP001205965">
    <property type="component" value="Unassembled WGS sequence"/>
</dbReference>